<protein>
    <recommendedName>
        <fullName evidence="4">DUF4595 domain-containing protein</fullName>
    </recommendedName>
</protein>
<evidence type="ECO:0000313" key="2">
    <source>
        <dbReference type="EMBL" id="MTH30272.1"/>
    </source>
</evidence>
<dbReference type="RefSeq" id="WP_155036258.1">
    <property type="nucleotide sequence ID" value="NZ_JBHTIG010000019.1"/>
</dbReference>
<accession>A0A7K1GN00</accession>
<gene>
    <name evidence="2" type="ORF">GJV77_10225</name>
</gene>
<name>A0A7K1GN00_9FLAO</name>
<keyword evidence="3" id="KW-1185">Reference proteome</keyword>
<sequence length="285" mass="32930">MKKKKSFLSMSIIALLMASCSSDDTPTPTPVPSNDIYVVESMQSDYYLANDKGEFDKPYDTETKTFTYDDKGALISHTIESIDDIGQPTENIQKYKGTYTYNDKGLLVKYKSVDLIDNTDFWDATLTYNAQELVSEIYDAVEDLKTTFEYNDQRQVLKEVVTTANNVNTIMYQHKEGNIILVDNSPNTSTPEQMKFSYDNTPNPFKYMRVDFSLDDYDFTGEFLGFVHNNKNSVTKYQYNDTEVLPIEYTLDPKTGMPIEQITYFESDKSDKEVIKYTYKKIEQK</sequence>
<feature type="chain" id="PRO_5029491807" description="DUF4595 domain-containing protein" evidence="1">
    <location>
        <begin position="24"/>
        <end position="285"/>
    </location>
</feature>
<feature type="signal peptide" evidence="1">
    <location>
        <begin position="1"/>
        <end position="23"/>
    </location>
</feature>
<dbReference type="PROSITE" id="PS51257">
    <property type="entry name" value="PROKAR_LIPOPROTEIN"/>
    <property type="match status" value="1"/>
</dbReference>
<dbReference type="Proteomes" id="UP000488936">
    <property type="component" value="Unassembled WGS sequence"/>
</dbReference>
<evidence type="ECO:0000256" key="1">
    <source>
        <dbReference type="SAM" id="SignalP"/>
    </source>
</evidence>
<organism evidence="2 3">
    <name type="scientific">Myroides pelagicus</name>
    <dbReference type="NCBI Taxonomy" id="270914"/>
    <lineage>
        <taxon>Bacteria</taxon>
        <taxon>Pseudomonadati</taxon>
        <taxon>Bacteroidota</taxon>
        <taxon>Flavobacteriia</taxon>
        <taxon>Flavobacteriales</taxon>
        <taxon>Flavobacteriaceae</taxon>
        <taxon>Myroides</taxon>
    </lineage>
</organism>
<dbReference type="EMBL" id="WMJY01000022">
    <property type="protein sequence ID" value="MTH30272.1"/>
    <property type="molecule type" value="Genomic_DNA"/>
</dbReference>
<dbReference type="AlphaFoldDB" id="A0A7K1GN00"/>
<reference evidence="2 3" key="1">
    <citation type="journal article" date="2006" name="Int. J. Syst. Evol. Microbiol.">
        <title>Myroides pelagicus sp. nov., isolated from seawater in Thailand.</title>
        <authorList>
            <person name="Yoon J."/>
            <person name="Maneerat S."/>
            <person name="Kawai F."/>
            <person name="Yokota A."/>
        </authorList>
    </citation>
    <scope>NUCLEOTIDE SEQUENCE [LARGE SCALE GENOMIC DNA]</scope>
    <source>
        <strain evidence="2 3">SM1T</strain>
    </source>
</reference>
<comment type="caution">
    <text evidence="2">The sequence shown here is derived from an EMBL/GenBank/DDBJ whole genome shotgun (WGS) entry which is preliminary data.</text>
</comment>
<keyword evidence="1" id="KW-0732">Signal</keyword>
<evidence type="ECO:0008006" key="4">
    <source>
        <dbReference type="Google" id="ProtNLM"/>
    </source>
</evidence>
<proteinExistence type="predicted"/>
<evidence type="ECO:0000313" key="3">
    <source>
        <dbReference type="Proteomes" id="UP000488936"/>
    </source>
</evidence>